<evidence type="ECO:0000256" key="3">
    <source>
        <dbReference type="ARBA" id="ARBA00022692"/>
    </source>
</evidence>
<evidence type="ECO:0000256" key="5">
    <source>
        <dbReference type="ARBA" id="ARBA00023136"/>
    </source>
</evidence>
<sequence length="200" mass="22626">MDNVIRILILAIIGGAIGYITNVVAIKLIFRPIVPVKIPILNIEILGLIPKRKKDIAKNIGEVIEEELISIDEILENVITEEDKENIVTYIKARMKIIIGEKVPFIPSAIKNIIDGYMGDIIEEEVRKSIDELSEKMVEKASDRINIQQIIEEKINELDLYKLEEIIIKISKNELKQIEIFGLILGFGIGIIQGLITIFI</sequence>
<dbReference type="STRING" id="1121321.SAMN04488530_101124"/>
<feature type="transmembrane region" description="Helical" evidence="6">
    <location>
        <begin position="178"/>
        <end position="199"/>
    </location>
</feature>
<dbReference type="Proteomes" id="UP000243255">
    <property type="component" value="Unassembled WGS sequence"/>
</dbReference>
<proteinExistence type="inferred from homology"/>
<evidence type="ECO:0000256" key="4">
    <source>
        <dbReference type="ARBA" id="ARBA00022989"/>
    </source>
</evidence>
<organism evidence="7 8">
    <name type="scientific">Asaccharospora irregularis DSM 2635</name>
    <dbReference type="NCBI Taxonomy" id="1121321"/>
    <lineage>
        <taxon>Bacteria</taxon>
        <taxon>Bacillati</taxon>
        <taxon>Bacillota</taxon>
        <taxon>Clostridia</taxon>
        <taxon>Peptostreptococcales</taxon>
        <taxon>Peptostreptococcaceae</taxon>
        <taxon>Asaccharospora</taxon>
    </lineage>
</organism>
<evidence type="ECO:0000313" key="7">
    <source>
        <dbReference type="EMBL" id="SHG39368.1"/>
    </source>
</evidence>
<keyword evidence="3 6" id="KW-0812">Transmembrane</keyword>
<accession>A0A1M5JFR4</accession>
<dbReference type="PANTHER" id="PTHR35791:SF1">
    <property type="entry name" value="UPF0754 MEMBRANE PROTEIN YHEB"/>
    <property type="match status" value="1"/>
</dbReference>
<evidence type="ECO:0000313" key="8">
    <source>
        <dbReference type="Proteomes" id="UP000243255"/>
    </source>
</evidence>
<keyword evidence="8" id="KW-1185">Reference proteome</keyword>
<comment type="similarity">
    <text evidence="2">Belongs to the UPF0754 family.</text>
</comment>
<dbReference type="OrthoDB" id="9787430at2"/>
<dbReference type="AlphaFoldDB" id="A0A1M5JFR4"/>
<name>A0A1M5JFR4_9FIRM</name>
<keyword evidence="4 6" id="KW-1133">Transmembrane helix</keyword>
<dbReference type="Pfam" id="PF04286">
    <property type="entry name" value="DUF445"/>
    <property type="match status" value="1"/>
</dbReference>
<evidence type="ECO:0000256" key="2">
    <source>
        <dbReference type="ARBA" id="ARBA00008053"/>
    </source>
</evidence>
<dbReference type="EMBL" id="FQWX01000001">
    <property type="protein sequence ID" value="SHG39368.1"/>
    <property type="molecule type" value="Genomic_DNA"/>
</dbReference>
<evidence type="ECO:0000256" key="6">
    <source>
        <dbReference type="SAM" id="Phobius"/>
    </source>
</evidence>
<dbReference type="PANTHER" id="PTHR35791">
    <property type="entry name" value="UPF0754 MEMBRANE PROTEIN YHEB"/>
    <property type="match status" value="1"/>
</dbReference>
<gene>
    <name evidence="7" type="ORF">SAMN04488530_101124</name>
</gene>
<reference evidence="8" key="1">
    <citation type="submission" date="2016-11" db="EMBL/GenBank/DDBJ databases">
        <authorList>
            <person name="Varghese N."/>
            <person name="Submissions S."/>
        </authorList>
    </citation>
    <scope>NUCLEOTIDE SEQUENCE [LARGE SCALE GENOMIC DNA]</scope>
    <source>
        <strain evidence="8">DSM 2635</strain>
    </source>
</reference>
<keyword evidence="5 6" id="KW-0472">Membrane</keyword>
<dbReference type="InterPro" id="IPR007383">
    <property type="entry name" value="DUF445"/>
</dbReference>
<feature type="transmembrane region" description="Helical" evidence="6">
    <location>
        <begin position="6"/>
        <end position="30"/>
    </location>
</feature>
<dbReference type="GO" id="GO:0012505">
    <property type="term" value="C:endomembrane system"/>
    <property type="evidence" value="ECO:0007669"/>
    <property type="project" value="UniProtKB-SubCell"/>
</dbReference>
<protein>
    <recommendedName>
        <fullName evidence="9">DUF445 family protein</fullName>
    </recommendedName>
</protein>
<comment type="subcellular location">
    <subcellularLocation>
        <location evidence="1">Endomembrane system</location>
    </subcellularLocation>
</comment>
<evidence type="ECO:0008006" key="9">
    <source>
        <dbReference type="Google" id="ProtNLM"/>
    </source>
</evidence>
<dbReference type="RefSeq" id="WP_073123217.1">
    <property type="nucleotide sequence ID" value="NZ_BAABCH010000010.1"/>
</dbReference>
<evidence type="ECO:0000256" key="1">
    <source>
        <dbReference type="ARBA" id="ARBA00004308"/>
    </source>
</evidence>